<dbReference type="InterPro" id="IPR012337">
    <property type="entry name" value="RNaseH-like_sf"/>
</dbReference>
<feature type="region of interest" description="Disordered" evidence="1">
    <location>
        <begin position="626"/>
        <end position="645"/>
    </location>
</feature>
<evidence type="ECO:0000256" key="1">
    <source>
        <dbReference type="SAM" id="MobiDB-lite"/>
    </source>
</evidence>
<evidence type="ECO:0000313" key="4">
    <source>
        <dbReference type="RefSeq" id="XP_006861140.1"/>
    </source>
</evidence>
<sequence>MQLFVRARELHTLEVTGLETVAQIKAHVASLEGVSPEDKVVLLAGSPLQDEATLGQCGVEALMTLEVVGRMLGVGKRKLNRERRMFQEKWERAYFFVEVKNSPMCLICNQTLSVSKEYNLRRHYEANHSKNFVWYTEKMRDEKLSELKKGLKCLLSAAEVMCPEQKQAFASVSLTGNTVAQRVKDMAENLQDRLRDKVKSFVAFSIAVDESTYINSTSQLIIFIRGVDENFDVTEELLDMVPMTDPASENDLFLTVEKSLEKFNVDWSKLVSVTTDGAPRMVCDNTGLVAKLKSKVRMLHKDTELKCIHCIIHQELFCMKRLKVDHVMDVVVNTVNCIRSHGSNHRQFSALLDELDAQYGNLLYHTKVRWLSRGKVLKRFFELMKEIDLFMSSKGKSLPQLTNEDWIRDLAFLVDITNHLNTLNISLQRRSQVVTQMYDSVCSFLAELSLWETHLTVNNLTHFPTLKSVSRNESDGLIYVPKIVELKTEFQKRFFDFKHYENELTLFSSPFSINIDSVHEELQMEVIELQCNTILKTKYDNIGIPEFYKYLGKSYPKYRNHCVKLLSMFGSTYVCEQLFSVMKLSKTKNRSQLKDTRLNSVLHIATRNMRPDIDFLTRTGLGGGARTRSDILRQPPPLSEAAGTG</sequence>
<dbReference type="GeneID" id="102822812"/>
<dbReference type="OrthoDB" id="10061052at2759"/>
<dbReference type="FunFam" id="3.10.20.90:FF:000114">
    <property type="entry name" value="40S ribosomal protein S30"/>
    <property type="match status" value="1"/>
</dbReference>
<dbReference type="PROSITE" id="PS50053">
    <property type="entry name" value="UBIQUITIN_2"/>
    <property type="match status" value="1"/>
</dbReference>
<proteinExistence type="predicted"/>
<dbReference type="PANTHER" id="PTHR47831:SF1">
    <property type="entry name" value="GENERAL TRANSCRIPTION FACTOR II-I REPEAT DOMAIN-CONTAINING PROTEIN 2A-RELATED"/>
    <property type="match status" value="1"/>
</dbReference>
<dbReference type="RefSeq" id="XP_006861140.1">
    <property type="nucleotide sequence ID" value="XM_006861078.1"/>
</dbReference>
<organism evidence="3 4">
    <name type="scientific">Chrysochloris asiatica</name>
    <name type="common">Cape golden mole</name>
    <dbReference type="NCBI Taxonomy" id="185453"/>
    <lineage>
        <taxon>Eukaryota</taxon>
        <taxon>Metazoa</taxon>
        <taxon>Chordata</taxon>
        <taxon>Craniata</taxon>
        <taxon>Vertebrata</taxon>
        <taxon>Euteleostomi</taxon>
        <taxon>Mammalia</taxon>
        <taxon>Eutheria</taxon>
        <taxon>Afrotheria</taxon>
        <taxon>Chrysochloridae</taxon>
        <taxon>Chrysochlorinae</taxon>
        <taxon>Chrysochloris</taxon>
    </lineage>
</organism>
<dbReference type="Proteomes" id="UP000504623">
    <property type="component" value="Unplaced"/>
</dbReference>
<dbReference type="AlphaFoldDB" id="A0A9B0TGJ1"/>
<dbReference type="InterPro" id="IPR040647">
    <property type="entry name" value="SPIN-DOC_Znf-C2H2"/>
</dbReference>
<dbReference type="Pfam" id="PF18658">
    <property type="entry name" value="zf-C2H2_12"/>
    <property type="match status" value="1"/>
</dbReference>
<dbReference type="InterPro" id="IPR042224">
    <property type="entry name" value="GTF2IRD2"/>
</dbReference>
<reference evidence="4" key="1">
    <citation type="submission" date="2025-08" db="UniProtKB">
        <authorList>
            <consortium name="RefSeq"/>
        </authorList>
    </citation>
    <scope>IDENTIFICATION</scope>
    <source>
        <tissue evidence="4">Spleen</tissue>
    </source>
</reference>
<dbReference type="Gene3D" id="3.10.20.90">
    <property type="entry name" value="Phosphatidylinositol 3-kinase Catalytic Subunit, Chain A, domain 1"/>
    <property type="match status" value="1"/>
</dbReference>
<keyword evidence="3" id="KW-1185">Reference proteome</keyword>
<gene>
    <name evidence="4" type="primary">LOC102822812</name>
</gene>
<evidence type="ECO:0000259" key="2">
    <source>
        <dbReference type="PROSITE" id="PS50053"/>
    </source>
</evidence>
<dbReference type="SMART" id="SM00213">
    <property type="entry name" value="UBQ"/>
    <property type="match status" value="1"/>
</dbReference>
<dbReference type="SUPFAM" id="SSF54236">
    <property type="entry name" value="Ubiquitin-like"/>
    <property type="match status" value="1"/>
</dbReference>
<dbReference type="InterPro" id="IPR000626">
    <property type="entry name" value="Ubiquitin-like_dom"/>
</dbReference>
<feature type="domain" description="Ubiquitin-like" evidence="2">
    <location>
        <begin position="1"/>
        <end position="74"/>
    </location>
</feature>
<name>A0A9B0TGJ1_CHRAS</name>
<dbReference type="PANTHER" id="PTHR47831">
    <property type="entry name" value="GENERAL TRANSCRIPTION FACTOR II-I REPEAT DOMAIN-CONTAINING PROTEIN 2"/>
    <property type="match status" value="1"/>
</dbReference>
<dbReference type="GO" id="GO:0005634">
    <property type="term" value="C:nucleus"/>
    <property type="evidence" value="ECO:0007669"/>
    <property type="project" value="TreeGrafter"/>
</dbReference>
<dbReference type="CDD" id="cd01793">
    <property type="entry name" value="Ubl_FUBI"/>
    <property type="match status" value="1"/>
</dbReference>
<evidence type="ECO:0000313" key="3">
    <source>
        <dbReference type="Proteomes" id="UP000504623"/>
    </source>
</evidence>
<dbReference type="Pfam" id="PF00240">
    <property type="entry name" value="ubiquitin"/>
    <property type="match status" value="1"/>
</dbReference>
<dbReference type="InterPro" id="IPR039415">
    <property type="entry name" value="FUBI"/>
</dbReference>
<dbReference type="SUPFAM" id="SSF53098">
    <property type="entry name" value="Ribonuclease H-like"/>
    <property type="match status" value="1"/>
</dbReference>
<protein>
    <submittedName>
        <fullName evidence="4">General transcription factor II-I repeat domain-containing protein 2-like</fullName>
    </submittedName>
</protein>
<dbReference type="InterPro" id="IPR029071">
    <property type="entry name" value="Ubiquitin-like_domsf"/>
</dbReference>
<accession>A0A9B0TGJ1</accession>